<accession>A0ACB7S3L9</accession>
<dbReference type="EMBL" id="CM023486">
    <property type="protein sequence ID" value="KAH6927787.1"/>
    <property type="molecule type" value="Genomic_DNA"/>
</dbReference>
<evidence type="ECO:0000313" key="1">
    <source>
        <dbReference type="EMBL" id="KAH6927787.1"/>
    </source>
</evidence>
<protein>
    <submittedName>
        <fullName evidence="1">Uncharacterized protein</fullName>
    </submittedName>
</protein>
<evidence type="ECO:0000313" key="2">
    <source>
        <dbReference type="Proteomes" id="UP000821845"/>
    </source>
</evidence>
<comment type="caution">
    <text evidence="1">The sequence shown here is derived from an EMBL/GenBank/DDBJ whole genome shotgun (WGS) entry which is preliminary data.</text>
</comment>
<proteinExistence type="predicted"/>
<gene>
    <name evidence="1" type="ORF">HPB50_008621</name>
</gene>
<sequence length="343" mass="39105">MTEKTSAKEQFPTEACDFVVFMDLTYNGQEDTLVPKANGSGFELFKAMAANGSGNHLVAVSHEDFRDCVDKWKDPLALSHFVITTSSWITKNKFDGLAFLGLVVPSDRIPTLHKMLQKFHESFKENRPRSLLLMFGIQVRNYKEPSVELLQNLQKIVRVVDYTILETHHSRPANICNALLPTSFREYSDLADSLPVTALDWSKQLQDGVEPMPNLCFSLSMASLKYTLKTTTNNVGAPCDKEEFIPYNKASIYMHTCTKVEWVGPIQDERAIAAYQYRNDEWQSFLTPDSVTKMMRLALKVNPSVCVAAYYVDYEDYKGTCKENQIFPRLTAVRHVLDQVRTR</sequence>
<dbReference type="Proteomes" id="UP000821845">
    <property type="component" value="Chromosome 6"/>
</dbReference>
<name>A0ACB7S3L9_HYAAI</name>
<keyword evidence="2" id="KW-1185">Reference proteome</keyword>
<organism evidence="1 2">
    <name type="scientific">Hyalomma asiaticum</name>
    <name type="common">Tick</name>
    <dbReference type="NCBI Taxonomy" id="266040"/>
    <lineage>
        <taxon>Eukaryota</taxon>
        <taxon>Metazoa</taxon>
        <taxon>Ecdysozoa</taxon>
        <taxon>Arthropoda</taxon>
        <taxon>Chelicerata</taxon>
        <taxon>Arachnida</taxon>
        <taxon>Acari</taxon>
        <taxon>Parasitiformes</taxon>
        <taxon>Ixodida</taxon>
        <taxon>Ixodoidea</taxon>
        <taxon>Ixodidae</taxon>
        <taxon>Hyalomminae</taxon>
        <taxon>Hyalomma</taxon>
    </lineage>
</organism>
<reference evidence="1" key="1">
    <citation type="submission" date="2020-05" db="EMBL/GenBank/DDBJ databases">
        <title>Large-scale comparative analyses of tick genomes elucidate their genetic diversity and vector capacities.</title>
        <authorList>
            <person name="Jia N."/>
            <person name="Wang J."/>
            <person name="Shi W."/>
            <person name="Du L."/>
            <person name="Sun Y."/>
            <person name="Zhan W."/>
            <person name="Jiang J."/>
            <person name="Wang Q."/>
            <person name="Zhang B."/>
            <person name="Ji P."/>
            <person name="Sakyi L.B."/>
            <person name="Cui X."/>
            <person name="Yuan T."/>
            <person name="Jiang B."/>
            <person name="Yang W."/>
            <person name="Lam T.T.-Y."/>
            <person name="Chang Q."/>
            <person name="Ding S."/>
            <person name="Wang X."/>
            <person name="Zhu J."/>
            <person name="Ruan X."/>
            <person name="Zhao L."/>
            <person name="Wei J."/>
            <person name="Que T."/>
            <person name="Du C."/>
            <person name="Cheng J."/>
            <person name="Dai P."/>
            <person name="Han X."/>
            <person name="Huang E."/>
            <person name="Gao Y."/>
            <person name="Liu J."/>
            <person name="Shao H."/>
            <person name="Ye R."/>
            <person name="Li L."/>
            <person name="Wei W."/>
            <person name="Wang X."/>
            <person name="Wang C."/>
            <person name="Yang T."/>
            <person name="Huo Q."/>
            <person name="Li W."/>
            <person name="Guo W."/>
            <person name="Chen H."/>
            <person name="Zhou L."/>
            <person name="Ni X."/>
            <person name="Tian J."/>
            <person name="Zhou Y."/>
            <person name="Sheng Y."/>
            <person name="Liu T."/>
            <person name="Pan Y."/>
            <person name="Xia L."/>
            <person name="Li J."/>
            <person name="Zhao F."/>
            <person name="Cao W."/>
        </authorList>
    </citation>
    <scope>NUCLEOTIDE SEQUENCE</scope>
    <source>
        <strain evidence="1">Hyas-2018</strain>
    </source>
</reference>